<organism evidence="3 4">
    <name type="scientific">Limnochorda pilosa</name>
    <dbReference type="NCBI Taxonomy" id="1555112"/>
    <lineage>
        <taxon>Bacteria</taxon>
        <taxon>Bacillati</taxon>
        <taxon>Bacillota</taxon>
        <taxon>Limnochordia</taxon>
        <taxon>Limnochordales</taxon>
        <taxon>Limnochordaceae</taxon>
        <taxon>Limnochorda</taxon>
    </lineage>
</organism>
<evidence type="ECO:0000256" key="1">
    <source>
        <dbReference type="ARBA" id="ARBA00006484"/>
    </source>
</evidence>
<name>A0A0K2SML2_LIMPI</name>
<dbReference type="PROSITE" id="PS00061">
    <property type="entry name" value="ADH_SHORT"/>
    <property type="match status" value="1"/>
</dbReference>
<dbReference type="InterPro" id="IPR020904">
    <property type="entry name" value="Sc_DH/Rdtase_CS"/>
</dbReference>
<dbReference type="InterPro" id="IPR036291">
    <property type="entry name" value="NAD(P)-bd_dom_sf"/>
</dbReference>
<reference evidence="4" key="2">
    <citation type="journal article" date="2016" name="Int. J. Syst. Evol. Microbiol.">
        <title>Complete genome sequence and cell structure of Limnochorda pilosa, a Gram-negative spore-former within the phylum Firmicutes.</title>
        <authorList>
            <person name="Watanabe M."/>
            <person name="Kojima H."/>
            <person name="Fukui M."/>
        </authorList>
    </citation>
    <scope>NUCLEOTIDE SEQUENCE [LARGE SCALE GENOMIC DNA]</scope>
    <source>
        <strain evidence="4">HC45</strain>
    </source>
</reference>
<dbReference type="InterPro" id="IPR002347">
    <property type="entry name" value="SDR_fam"/>
</dbReference>
<proteinExistence type="inferred from homology"/>
<evidence type="ECO:0000313" key="4">
    <source>
        <dbReference type="Proteomes" id="UP000065807"/>
    </source>
</evidence>
<keyword evidence="4" id="KW-1185">Reference proteome</keyword>
<dbReference type="PANTHER" id="PTHR42760:SF133">
    <property type="entry name" value="3-OXOACYL-[ACYL-CARRIER-PROTEIN] REDUCTASE"/>
    <property type="match status" value="1"/>
</dbReference>
<comment type="similarity">
    <text evidence="1">Belongs to the short-chain dehydrogenases/reductases (SDR) family.</text>
</comment>
<dbReference type="Proteomes" id="UP000065807">
    <property type="component" value="Chromosome"/>
</dbReference>
<dbReference type="STRING" id="1555112.LIP_2396"/>
<gene>
    <name evidence="3" type="ORF">LIP_2396</name>
</gene>
<dbReference type="GO" id="GO:0048038">
    <property type="term" value="F:quinone binding"/>
    <property type="evidence" value="ECO:0007669"/>
    <property type="project" value="TreeGrafter"/>
</dbReference>
<dbReference type="PANTHER" id="PTHR42760">
    <property type="entry name" value="SHORT-CHAIN DEHYDROGENASES/REDUCTASES FAMILY MEMBER"/>
    <property type="match status" value="1"/>
</dbReference>
<dbReference type="Gene3D" id="3.40.50.720">
    <property type="entry name" value="NAD(P)-binding Rossmann-like Domain"/>
    <property type="match status" value="1"/>
</dbReference>
<dbReference type="GO" id="GO:0006633">
    <property type="term" value="P:fatty acid biosynthetic process"/>
    <property type="evidence" value="ECO:0007669"/>
    <property type="project" value="TreeGrafter"/>
</dbReference>
<reference evidence="4" key="1">
    <citation type="submission" date="2015-07" db="EMBL/GenBank/DDBJ databases">
        <title>Complete genome sequence and phylogenetic analysis of Limnochorda pilosa.</title>
        <authorList>
            <person name="Watanabe M."/>
            <person name="Kojima H."/>
            <person name="Fukui M."/>
        </authorList>
    </citation>
    <scope>NUCLEOTIDE SEQUENCE [LARGE SCALE GENOMIC DNA]</scope>
    <source>
        <strain evidence="4">HC45</strain>
    </source>
</reference>
<sequence>MAMVTGGGRGIGRSIVLALAARGFDVAFCFARNEAAAREVCEAAPAGARVRAFQADVALREDRARFLDEVLQGFGRVDLLVNNAGMGPVQRRDLLEATEESFDRVLATNLKGPYFLTQAVARVMLQQRAEHPDRAYRIVNIGSMSAYTASVNRGEYCISKAGMGMMTRLYAVRLAAEGIGVYEVRPGIIATDMTQGVRDRYEPIIASGRVPMRRWGTPDDVARAVVAIAQGGLPFSTGEVINVDGGFHLHEL</sequence>
<evidence type="ECO:0000256" key="2">
    <source>
        <dbReference type="ARBA" id="ARBA00023002"/>
    </source>
</evidence>
<accession>A0A0K2SML2</accession>
<dbReference type="PRINTS" id="PR00080">
    <property type="entry name" value="SDRFAMILY"/>
</dbReference>
<dbReference type="SUPFAM" id="SSF51735">
    <property type="entry name" value="NAD(P)-binding Rossmann-fold domains"/>
    <property type="match status" value="1"/>
</dbReference>
<dbReference type="GO" id="GO:0016616">
    <property type="term" value="F:oxidoreductase activity, acting on the CH-OH group of donors, NAD or NADP as acceptor"/>
    <property type="evidence" value="ECO:0007669"/>
    <property type="project" value="TreeGrafter"/>
</dbReference>
<dbReference type="GO" id="GO:0008206">
    <property type="term" value="P:bile acid metabolic process"/>
    <property type="evidence" value="ECO:0007669"/>
    <property type="project" value="UniProtKB-ARBA"/>
</dbReference>
<evidence type="ECO:0000313" key="3">
    <source>
        <dbReference type="EMBL" id="BAS28237.1"/>
    </source>
</evidence>
<dbReference type="EMBL" id="AP014924">
    <property type="protein sequence ID" value="BAS28237.1"/>
    <property type="molecule type" value="Genomic_DNA"/>
</dbReference>
<dbReference type="NCBIfam" id="NF009386">
    <property type="entry name" value="PRK12745.1"/>
    <property type="match status" value="1"/>
</dbReference>
<dbReference type="PATRIC" id="fig|1555112.3.peg.2444"/>
<dbReference type="Pfam" id="PF13561">
    <property type="entry name" value="adh_short_C2"/>
    <property type="match status" value="1"/>
</dbReference>
<dbReference type="FunFam" id="3.40.50.720:FF:000084">
    <property type="entry name" value="Short-chain dehydrogenase reductase"/>
    <property type="match status" value="1"/>
</dbReference>
<keyword evidence="2" id="KW-0560">Oxidoreductase</keyword>
<dbReference type="AlphaFoldDB" id="A0A0K2SML2"/>
<protein>
    <submittedName>
        <fullName evidence="3">3-ketoacyl-ACP reductase</fullName>
    </submittedName>
</protein>
<dbReference type="PRINTS" id="PR00081">
    <property type="entry name" value="GDHRDH"/>
</dbReference>
<dbReference type="KEGG" id="lpil:LIP_2396"/>